<dbReference type="EMBL" id="BAAANS010000005">
    <property type="protein sequence ID" value="GAA2089136.1"/>
    <property type="molecule type" value="Genomic_DNA"/>
</dbReference>
<evidence type="ECO:0000259" key="1">
    <source>
        <dbReference type="Pfam" id="PF01636"/>
    </source>
</evidence>
<sequence length="316" mass="34089">MLHEDEVPGDEALVRALVAEQCPQWGGLPVVAAGAGTDNTMYRVGGGLLVRLPRTADAARAARKEREWLPRLAPSLSWPVPEPLYAGVPGAGFPLVWSVYRWLEGAEAGPDSVRDWAGFGADLAQFVRELHGADLRGARRTGELSWYRGGGLRAVEESIAGRFGECRALLGGELDLDALEGLWRDGLALPEPSGPHGWLHGDLKPSNLLVRDGRLSAVIDFGCLSVGHPDAEHAPVWDLPPEARRAYREALAPDEATWTRARAWAIAVAVSGIPYYWRTLPAFAAECLARLRAVLDEVAGPEADAAAAAWPWPPRA</sequence>
<keyword evidence="3" id="KW-1185">Reference proteome</keyword>
<dbReference type="CDD" id="cd05155">
    <property type="entry name" value="APH_ChoK_like_1"/>
    <property type="match status" value="1"/>
</dbReference>
<proteinExistence type="predicted"/>
<dbReference type="SUPFAM" id="SSF56112">
    <property type="entry name" value="Protein kinase-like (PK-like)"/>
    <property type="match status" value="1"/>
</dbReference>
<dbReference type="PANTHER" id="PTHR21310:SF42">
    <property type="entry name" value="BIFUNCTIONAL AAC_APH"/>
    <property type="match status" value="1"/>
</dbReference>
<accession>A0ABP5I0Y6</accession>
<reference evidence="3" key="1">
    <citation type="journal article" date="2019" name="Int. J. Syst. Evol. Microbiol.">
        <title>The Global Catalogue of Microorganisms (GCM) 10K type strain sequencing project: providing services to taxonomists for standard genome sequencing and annotation.</title>
        <authorList>
            <consortium name="The Broad Institute Genomics Platform"/>
            <consortium name="The Broad Institute Genome Sequencing Center for Infectious Disease"/>
            <person name="Wu L."/>
            <person name="Ma J."/>
        </authorList>
    </citation>
    <scope>NUCLEOTIDE SEQUENCE [LARGE SCALE GENOMIC DNA]</scope>
    <source>
        <strain evidence="3">JCM 14559</strain>
    </source>
</reference>
<dbReference type="InterPro" id="IPR011009">
    <property type="entry name" value="Kinase-like_dom_sf"/>
</dbReference>
<dbReference type="Gene3D" id="3.30.200.20">
    <property type="entry name" value="Phosphorylase Kinase, domain 1"/>
    <property type="match status" value="1"/>
</dbReference>
<dbReference type="Pfam" id="PF01636">
    <property type="entry name" value="APH"/>
    <property type="match status" value="1"/>
</dbReference>
<dbReference type="PANTHER" id="PTHR21310">
    <property type="entry name" value="AMINOGLYCOSIDE PHOSPHOTRANSFERASE-RELATED-RELATED"/>
    <property type="match status" value="1"/>
</dbReference>
<evidence type="ECO:0000313" key="3">
    <source>
        <dbReference type="Proteomes" id="UP001500897"/>
    </source>
</evidence>
<dbReference type="Proteomes" id="UP001500897">
    <property type="component" value="Unassembled WGS sequence"/>
</dbReference>
<organism evidence="2 3">
    <name type="scientific">Kitasatospora saccharophila</name>
    <dbReference type="NCBI Taxonomy" id="407973"/>
    <lineage>
        <taxon>Bacteria</taxon>
        <taxon>Bacillati</taxon>
        <taxon>Actinomycetota</taxon>
        <taxon>Actinomycetes</taxon>
        <taxon>Kitasatosporales</taxon>
        <taxon>Streptomycetaceae</taxon>
        <taxon>Kitasatospora</taxon>
    </lineage>
</organism>
<comment type="caution">
    <text evidence="2">The sequence shown here is derived from an EMBL/GenBank/DDBJ whole genome shotgun (WGS) entry which is preliminary data.</text>
</comment>
<dbReference type="Gene3D" id="3.90.1200.10">
    <property type="match status" value="1"/>
</dbReference>
<evidence type="ECO:0000313" key="2">
    <source>
        <dbReference type="EMBL" id="GAA2089136.1"/>
    </source>
</evidence>
<gene>
    <name evidence="2" type="ORF">GCM10009759_11800</name>
</gene>
<dbReference type="InterPro" id="IPR002575">
    <property type="entry name" value="Aminoglycoside_PTrfase"/>
</dbReference>
<dbReference type="InterPro" id="IPR051678">
    <property type="entry name" value="AGP_Transferase"/>
</dbReference>
<feature type="domain" description="Aminoglycoside phosphotransferase" evidence="1">
    <location>
        <begin position="32"/>
        <end position="264"/>
    </location>
</feature>
<name>A0ABP5I0Y6_9ACTN</name>
<protein>
    <submittedName>
        <fullName evidence="2">Aminoglycoside phosphotransferase family protein</fullName>
    </submittedName>
</protein>